<evidence type="ECO:0000256" key="1">
    <source>
        <dbReference type="ARBA" id="ARBA00022729"/>
    </source>
</evidence>
<dbReference type="STRING" id="10195.A0A3M7QBS4"/>
<dbReference type="InterPro" id="IPR029070">
    <property type="entry name" value="Chitinase_insertion_sf"/>
</dbReference>
<sequence>MRLALGLILLFLGSGLSDGISIDWDLDGNEKDQSYKIVCYYTNWAQYRPKPASYFPEDIDPHLCTHIIFAFAKINDQSELEAFEWNDESTEWAPGMYKRTIDLKKKNKNLKILIAVGGWNHGSLLFSNMVSDEFKRKNFITKTVEFLTKNEFDGFDLDWEYPANRDTEDRPDDKIYFTILCKELKAAFKPHNLILTAAVAAGEKYIRSAYELDEIHKYLDFINIMAYDMHGGWDNVTGHNAPLYAHQFDRDPGLNVDFAVKLWLEHVPANKLVLGLSAYGRSFKLKEGFESCPLTDTPVISGGSDGKYSREAGFLTYFETCEKILKNDWKYIWNEEQKVPFAYSNEITTSSAAPIEWVGFDDVKSIEVKVEYIIKHKLGGGMLWSLDMDDFTGTFCNQGKYPILTTVNVLLNPKLKRPMPDAKILWNTENAKLSNPDEPIQESSLFINDTEKKLSSTGFYSSNNVFGLIQNKVLQVYKFCECKNGTHKISTDGDKFSYTVDCNIKQVFQDGEGKTVTKSPDGPNATPKITGTGSENKNNIWAIFNINSASTVSDNALMPNLFYYPNYNGLVEEQSRFKIVCYLNSLFRSRENLAQIRFEDLVLAAESCTHFIFSSAKICPDEYDKIVPRNSHDTDLYQLVTELKNVNPTIKVLISVGSYKDGTMPIIKMTESFLNRKNFIRNSILFLKKYNFDGLELNWNLRNIDSNNDYIKSNILILKKQFSKLASQIKRAFVPFNFLLSAMVSGINEVAQDSYEIKQISGYFDFVTLMNYDFYEIPLILKYGVHHNPLYSTDTQISVDSSVNFWLKNGFPKEKLLIGVESYARTYTLYANRVNDLGSSILDYGEPGVFTSLPGVLSFYEVCDNLYSKNWLRSWILSEMVPMASNRNDQIVFYEDLESVSFKSNYVKEKNLGGISLFSLDNDDFTGIFCMQGKFPLLETIREALNY</sequence>
<dbReference type="PANTHER" id="PTHR11177">
    <property type="entry name" value="CHITINASE"/>
    <property type="match status" value="1"/>
</dbReference>
<evidence type="ECO:0000259" key="7">
    <source>
        <dbReference type="PROSITE" id="PS51910"/>
    </source>
</evidence>
<evidence type="ECO:0000313" key="9">
    <source>
        <dbReference type="Proteomes" id="UP000276133"/>
    </source>
</evidence>
<dbReference type="GO" id="GO:0008061">
    <property type="term" value="F:chitin binding"/>
    <property type="evidence" value="ECO:0007669"/>
    <property type="project" value="InterPro"/>
</dbReference>
<dbReference type="SMART" id="SM00636">
    <property type="entry name" value="Glyco_18"/>
    <property type="match status" value="2"/>
</dbReference>
<dbReference type="InterPro" id="IPR050314">
    <property type="entry name" value="Glycosyl_Hydrlase_18"/>
</dbReference>
<dbReference type="Proteomes" id="UP000276133">
    <property type="component" value="Unassembled WGS sequence"/>
</dbReference>
<dbReference type="GO" id="GO:0006032">
    <property type="term" value="P:chitin catabolic process"/>
    <property type="evidence" value="ECO:0007669"/>
    <property type="project" value="TreeGrafter"/>
</dbReference>
<dbReference type="GO" id="GO:0005576">
    <property type="term" value="C:extracellular region"/>
    <property type="evidence" value="ECO:0007669"/>
    <property type="project" value="TreeGrafter"/>
</dbReference>
<feature type="domain" description="GH18" evidence="7">
    <location>
        <begin position="35"/>
        <end position="414"/>
    </location>
</feature>
<dbReference type="SUPFAM" id="SSF54556">
    <property type="entry name" value="Chitinase insertion domain"/>
    <property type="match status" value="2"/>
</dbReference>
<comment type="caution">
    <text evidence="8">The sequence shown here is derived from an EMBL/GenBank/DDBJ whole genome shotgun (WGS) entry which is preliminary data.</text>
</comment>
<dbReference type="InterPro" id="IPR001223">
    <property type="entry name" value="Glyco_hydro18_cat"/>
</dbReference>
<feature type="domain" description="GH18" evidence="7">
    <location>
        <begin position="577"/>
        <end position="947"/>
    </location>
</feature>
<dbReference type="EMBL" id="REGN01006659">
    <property type="protein sequence ID" value="RNA08689.1"/>
    <property type="molecule type" value="Genomic_DNA"/>
</dbReference>
<dbReference type="OrthoDB" id="76388at2759"/>
<keyword evidence="1 6" id="KW-0732">Signal</keyword>
<dbReference type="EC" id="3.2.1.14" evidence="8"/>
<dbReference type="Gene3D" id="3.10.50.10">
    <property type="match status" value="2"/>
</dbReference>
<dbReference type="FunFam" id="3.20.20.80:FF:000007">
    <property type="entry name" value="Acidic mammalian chitinase"/>
    <property type="match status" value="1"/>
</dbReference>
<gene>
    <name evidence="8" type="ORF">BpHYR1_041139</name>
</gene>
<dbReference type="FunFam" id="3.10.50.10:FF:000001">
    <property type="entry name" value="Chitinase 3-like 1"/>
    <property type="match status" value="1"/>
</dbReference>
<evidence type="ECO:0000256" key="4">
    <source>
        <dbReference type="ARBA" id="ARBA00023295"/>
    </source>
</evidence>
<name>A0A3M7QBS4_BRAPC</name>
<evidence type="ECO:0000256" key="5">
    <source>
        <dbReference type="RuleBase" id="RU000489"/>
    </source>
</evidence>
<evidence type="ECO:0000256" key="6">
    <source>
        <dbReference type="SAM" id="SignalP"/>
    </source>
</evidence>
<dbReference type="Gene3D" id="3.20.20.80">
    <property type="entry name" value="Glycosidases"/>
    <property type="match status" value="2"/>
</dbReference>
<dbReference type="InterPro" id="IPR001579">
    <property type="entry name" value="Glyco_hydro_18_chit_AS"/>
</dbReference>
<evidence type="ECO:0000256" key="3">
    <source>
        <dbReference type="ARBA" id="ARBA00023157"/>
    </source>
</evidence>
<evidence type="ECO:0000256" key="2">
    <source>
        <dbReference type="ARBA" id="ARBA00022801"/>
    </source>
</evidence>
<dbReference type="SUPFAM" id="SSF51445">
    <property type="entry name" value="(Trans)glycosidases"/>
    <property type="match status" value="2"/>
</dbReference>
<proteinExistence type="predicted"/>
<keyword evidence="2 5" id="KW-0378">Hydrolase</keyword>
<reference evidence="8 9" key="1">
    <citation type="journal article" date="2018" name="Sci. Rep.">
        <title>Genomic signatures of local adaptation to the degree of environmental predictability in rotifers.</title>
        <authorList>
            <person name="Franch-Gras L."/>
            <person name="Hahn C."/>
            <person name="Garcia-Roger E.M."/>
            <person name="Carmona M.J."/>
            <person name="Serra M."/>
            <person name="Gomez A."/>
        </authorList>
    </citation>
    <scope>NUCLEOTIDE SEQUENCE [LARGE SCALE GENOMIC DNA]</scope>
    <source>
        <strain evidence="8">HYR1</strain>
    </source>
</reference>
<dbReference type="InterPro" id="IPR017853">
    <property type="entry name" value="GH"/>
</dbReference>
<dbReference type="GO" id="GO:0008843">
    <property type="term" value="F:endochitinase activity"/>
    <property type="evidence" value="ECO:0007669"/>
    <property type="project" value="UniProtKB-EC"/>
</dbReference>
<feature type="chain" id="PRO_5018182242" evidence="6">
    <location>
        <begin position="20"/>
        <end position="947"/>
    </location>
</feature>
<feature type="signal peptide" evidence="6">
    <location>
        <begin position="1"/>
        <end position="19"/>
    </location>
</feature>
<keyword evidence="4 5" id="KW-0326">Glycosidase</keyword>
<dbReference type="PROSITE" id="PS51910">
    <property type="entry name" value="GH18_2"/>
    <property type="match status" value="2"/>
</dbReference>
<dbReference type="Pfam" id="PF00704">
    <property type="entry name" value="Glyco_hydro_18"/>
    <property type="match status" value="2"/>
</dbReference>
<evidence type="ECO:0000313" key="8">
    <source>
        <dbReference type="EMBL" id="RNA08689.1"/>
    </source>
</evidence>
<dbReference type="AlphaFoldDB" id="A0A3M7QBS4"/>
<organism evidence="8 9">
    <name type="scientific">Brachionus plicatilis</name>
    <name type="common">Marine rotifer</name>
    <name type="synonym">Brachionus muelleri</name>
    <dbReference type="NCBI Taxonomy" id="10195"/>
    <lineage>
        <taxon>Eukaryota</taxon>
        <taxon>Metazoa</taxon>
        <taxon>Spiralia</taxon>
        <taxon>Gnathifera</taxon>
        <taxon>Rotifera</taxon>
        <taxon>Eurotatoria</taxon>
        <taxon>Monogononta</taxon>
        <taxon>Pseudotrocha</taxon>
        <taxon>Ploima</taxon>
        <taxon>Brachionidae</taxon>
        <taxon>Brachionus</taxon>
    </lineage>
</organism>
<dbReference type="GO" id="GO:0005975">
    <property type="term" value="P:carbohydrate metabolic process"/>
    <property type="evidence" value="ECO:0007669"/>
    <property type="project" value="InterPro"/>
</dbReference>
<protein>
    <submittedName>
        <fullName evidence="8">Acidic mammalian chitinase-like</fullName>
        <ecNumber evidence="8">3.2.1.14</ecNumber>
    </submittedName>
</protein>
<keyword evidence="3" id="KW-1015">Disulfide bond</keyword>
<keyword evidence="9" id="KW-1185">Reference proteome</keyword>
<dbReference type="PROSITE" id="PS01095">
    <property type="entry name" value="GH18_1"/>
    <property type="match status" value="1"/>
</dbReference>
<dbReference type="InterPro" id="IPR011583">
    <property type="entry name" value="Chitinase_II/V-like_cat"/>
</dbReference>
<dbReference type="PANTHER" id="PTHR11177:SF317">
    <property type="entry name" value="CHITINASE 12-RELATED"/>
    <property type="match status" value="1"/>
</dbReference>
<accession>A0A3M7QBS4</accession>